<dbReference type="Gene3D" id="1.10.3720.10">
    <property type="entry name" value="MetI-like"/>
    <property type="match status" value="1"/>
</dbReference>
<feature type="transmembrane region" description="Helical" evidence="7">
    <location>
        <begin position="142"/>
        <end position="167"/>
    </location>
</feature>
<dbReference type="RefSeq" id="WP_343924752.1">
    <property type="nucleotide sequence ID" value="NZ_BAAAIR010000043.1"/>
</dbReference>
<keyword evidence="6 7" id="KW-0472">Membrane</keyword>
<evidence type="ECO:0000259" key="9">
    <source>
        <dbReference type="PROSITE" id="PS50928"/>
    </source>
</evidence>
<organism evidence="10 11">
    <name type="scientific">Brachybacterium tyrofermentans</name>
    <dbReference type="NCBI Taxonomy" id="47848"/>
    <lineage>
        <taxon>Bacteria</taxon>
        <taxon>Bacillati</taxon>
        <taxon>Actinomycetota</taxon>
        <taxon>Actinomycetes</taxon>
        <taxon>Micrococcales</taxon>
        <taxon>Dermabacteraceae</taxon>
        <taxon>Brachybacterium</taxon>
    </lineage>
</organism>
<comment type="subcellular location">
    <subcellularLocation>
        <location evidence="1 7">Cell membrane</location>
        <topology evidence="1 7">Multi-pass membrane protein</topology>
    </subcellularLocation>
</comment>
<evidence type="ECO:0000256" key="3">
    <source>
        <dbReference type="ARBA" id="ARBA00022475"/>
    </source>
</evidence>
<dbReference type="InterPro" id="IPR000515">
    <property type="entry name" value="MetI-like"/>
</dbReference>
<dbReference type="PROSITE" id="PS50928">
    <property type="entry name" value="ABC_TM1"/>
    <property type="match status" value="1"/>
</dbReference>
<feature type="region of interest" description="Disordered" evidence="8">
    <location>
        <begin position="1"/>
        <end position="36"/>
    </location>
</feature>
<feature type="domain" description="ABC transmembrane type-1" evidence="9">
    <location>
        <begin position="105"/>
        <end position="308"/>
    </location>
</feature>
<keyword evidence="11" id="KW-1185">Reference proteome</keyword>
<dbReference type="EMBL" id="JBHSLN010000024">
    <property type="protein sequence ID" value="MFC5298161.1"/>
    <property type="molecule type" value="Genomic_DNA"/>
</dbReference>
<sequence length="322" mass="35448">MVTESSTLAPDAPGAPTDRTGKDAGSPRRTRQHSLKRQKLVGNTAMMVFLVVASLIMAAPFLWMALSAMRDPTEMAEVPMPLIPQNWRLENFSETLERAPFGIYARNSLILASASAILNVVFASACGYSLAKLRFRGSKVVFGWIVACIMIPFYATVIPVFLMVRHMPLFGGNSILGQGGIGWIDSWWALIVPGAVSPFMVFLFRQFYVGTPTELIEAARLDGVSEFGIYSRIITPLVKPGLLTVALLSFEAGWNNFLWPLLVTTSENLRVIQVGISSFRQEATTDWHLLMAGTTMAAVPMIVLFLIFQRYFVQGFAASGIK</sequence>
<reference evidence="11" key="1">
    <citation type="journal article" date="2019" name="Int. J. Syst. Evol. Microbiol.">
        <title>The Global Catalogue of Microorganisms (GCM) 10K type strain sequencing project: providing services to taxonomists for standard genome sequencing and annotation.</title>
        <authorList>
            <consortium name="The Broad Institute Genomics Platform"/>
            <consortium name="The Broad Institute Genome Sequencing Center for Infectious Disease"/>
            <person name="Wu L."/>
            <person name="Ma J."/>
        </authorList>
    </citation>
    <scope>NUCLEOTIDE SEQUENCE [LARGE SCALE GENOMIC DNA]</scope>
    <source>
        <strain evidence="11">CGMCC 1.16455</strain>
    </source>
</reference>
<keyword evidence="3" id="KW-1003">Cell membrane</keyword>
<evidence type="ECO:0000256" key="4">
    <source>
        <dbReference type="ARBA" id="ARBA00022692"/>
    </source>
</evidence>
<feature type="transmembrane region" description="Helical" evidence="7">
    <location>
        <begin position="109"/>
        <end position="130"/>
    </location>
</feature>
<accession>A0ABW0FHQ3</accession>
<evidence type="ECO:0000256" key="7">
    <source>
        <dbReference type="RuleBase" id="RU363032"/>
    </source>
</evidence>
<evidence type="ECO:0000313" key="10">
    <source>
        <dbReference type="EMBL" id="MFC5298161.1"/>
    </source>
</evidence>
<evidence type="ECO:0000313" key="11">
    <source>
        <dbReference type="Proteomes" id="UP001595937"/>
    </source>
</evidence>
<gene>
    <name evidence="10" type="ORF">ACFPK8_11620</name>
</gene>
<feature type="transmembrane region" description="Helical" evidence="7">
    <location>
        <begin position="187"/>
        <end position="208"/>
    </location>
</feature>
<dbReference type="GeneID" id="303297912"/>
<feature type="transmembrane region" description="Helical" evidence="7">
    <location>
        <begin position="40"/>
        <end position="66"/>
    </location>
</feature>
<dbReference type="PANTHER" id="PTHR43744">
    <property type="entry name" value="ABC TRANSPORTER PERMEASE PROTEIN MG189-RELATED-RELATED"/>
    <property type="match status" value="1"/>
</dbReference>
<dbReference type="Pfam" id="PF00528">
    <property type="entry name" value="BPD_transp_1"/>
    <property type="match status" value="1"/>
</dbReference>
<evidence type="ECO:0000256" key="5">
    <source>
        <dbReference type="ARBA" id="ARBA00022989"/>
    </source>
</evidence>
<dbReference type="PANTHER" id="PTHR43744:SF12">
    <property type="entry name" value="ABC TRANSPORTER PERMEASE PROTEIN MG189-RELATED"/>
    <property type="match status" value="1"/>
</dbReference>
<comment type="similarity">
    <text evidence="7">Belongs to the binding-protein-dependent transport system permease family.</text>
</comment>
<evidence type="ECO:0000256" key="8">
    <source>
        <dbReference type="SAM" id="MobiDB-lite"/>
    </source>
</evidence>
<name>A0ABW0FHQ3_9MICO</name>
<keyword evidence="2 7" id="KW-0813">Transport</keyword>
<protein>
    <submittedName>
        <fullName evidence="10">Carbohydrate ABC transporter permease</fullName>
    </submittedName>
</protein>
<keyword evidence="5 7" id="KW-1133">Transmembrane helix</keyword>
<dbReference type="SUPFAM" id="SSF161098">
    <property type="entry name" value="MetI-like"/>
    <property type="match status" value="1"/>
</dbReference>
<dbReference type="InterPro" id="IPR035906">
    <property type="entry name" value="MetI-like_sf"/>
</dbReference>
<keyword evidence="4 7" id="KW-0812">Transmembrane</keyword>
<evidence type="ECO:0000256" key="6">
    <source>
        <dbReference type="ARBA" id="ARBA00023136"/>
    </source>
</evidence>
<dbReference type="CDD" id="cd06261">
    <property type="entry name" value="TM_PBP2"/>
    <property type="match status" value="1"/>
</dbReference>
<dbReference type="Proteomes" id="UP001595937">
    <property type="component" value="Unassembled WGS sequence"/>
</dbReference>
<proteinExistence type="inferred from homology"/>
<evidence type="ECO:0000256" key="2">
    <source>
        <dbReference type="ARBA" id="ARBA00022448"/>
    </source>
</evidence>
<comment type="caution">
    <text evidence="10">The sequence shown here is derived from an EMBL/GenBank/DDBJ whole genome shotgun (WGS) entry which is preliminary data.</text>
</comment>
<feature type="transmembrane region" description="Helical" evidence="7">
    <location>
        <begin position="287"/>
        <end position="308"/>
    </location>
</feature>
<evidence type="ECO:0000256" key="1">
    <source>
        <dbReference type="ARBA" id="ARBA00004651"/>
    </source>
</evidence>